<name>X0V7I3_9ZZZZ</name>
<accession>X0V7I3</accession>
<dbReference type="EMBL" id="BARS01012058">
    <property type="protein sequence ID" value="GAF96595.1"/>
    <property type="molecule type" value="Genomic_DNA"/>
</dbReference>
<dbReference type="AlphaFoldDB" id="X0V7I3"/>
<evidence type="ECO:0000313" key="1">
    <source>
        <dbReference type="EMBL" id="GAF96595.1"/>
    </source>
</evidence>
<proteinExistence type="predicted"/>
<reference evidence="1" key="1">
    <citation type="journal article" date="2014" name="Front. Microbiol.">
        <title>High frequency of phylogenetically diverse reductive dehalogenase-homologous genes in deep subseafloor sedimentary metagenomes.</title>
        <authorList>
            <person name="Kawai M."/>
            <person name="Futagami T."/>
            <person name="Toyoda A."/>
            <person name="Takaki Y."/>
            <person name="Nishi S."/>
            <person name="Hori S."/>
            <person name="Arai W."/>
            <person name="Tsubouchi T."/>
            <person name="Morono Y."/>
            <person name="Uchiyama I."/>
            <person name="Ito T."/>
            <person name="Fujiyama A."/>
            <person name="Inagaki F."/>
            <person name="Takami H."/>
        </authorList>
    </citation>
    <scope>NUCLEOTIDE SEQUENCE</scope>
    <source>
        <strain evidence="1">Expedition CK06-06</strain>
    </source>
</reference>
<gene>
    <name evidence="1" type="ORF">S01H1_21668</name>
</gene>
<feature type="non-terminal residue" evidence="1">
    <location>
        <position position="32"/>
    </location>
</feature>
<comment type="caution">
    <text evidence="1">The sequence shown here is derived from an EMBL/GenBank/DDBJ whole genome shotgun (WGS) entry which is preliminary data.</text>
</comment>
<protein>
    <submittedName>
        <fullName evidence="1">Uncharacterized protein</fullName>
    </submittedName>
</protein>
<sequence>MQVEVTLIRTEVRAKVVLVDVSKFGQVERAAR</sequence>
<organism evidence="1">
    <name type="scientific">marine sediment metagenome</name>
    <dbReference type="NCBI Taxonomy" id="412755"/>
    <lineage>
        <taxon>unclassified sequences</taxon>
        <taxon>metagenomes</taxon>
        <taxon>ecological metagenomes</taxon>
    </lineage>
</organism>